<name>A0ABV7VSP2_9GAMM</name>
<organism evidence="2 3">
    <name type="scientific">Bacterioplanoides pacificum</name>
    <dbReference type="NCBI Taxonomy" id="1171596"/>
    <lineage>
        <taxon>Bacteria</taxon>
        <taxon>Pseudomonadati</taxon>
        <taxon>Pseudomonadota</taxon>
        <taxon>Gammaproteobacteria</taxon>
        <taxon>Oceanospirillales</taxon>
        <taxon>Oceanospirillaceae</taxon>
        <taxon>Bacterioplanoides</taxon>
    </lineage>
</organism>
<proteinExistence type="predicted"/>
<keyword evidence="3" id="KW-1185">Reference proteome</keyword>
<protein>
    <submittedName>
        <fullName evidence="2">TniQ family protein</fullName>
    </submittedName>
</protein>
<evidence type="ECO:0000313" key="2">
    <source>
        <dbReference type="EMBL" id="MFC3679108.1"/>
    </source>
</evidence>
<dbReference type="EMBL" id="JBHRYB010000001">
    <property type="protein sequence ID" value="MFC3679108.1"/>
    <property type="molecule type" value="Genomic_DNA"/>
</dbReference>
<reference evidence="3" key="1">
    <citation type="journal article" date="2019" name="Int. J. Syst. Evol. Microbiol.">
        <title>The Global Catalogue of Microorganisms (GCM) 10K type strain sequencing project: providing services to taxonomists for standard genome sequencing and annotation.</title>
        <authorList>
            <consortium name="The Broad Institute Genomics Platform"/>
            <consortium name="The Broad Institute Genome Sequencing Center for Infectious Disease"/>
            <person name="Wu L."/>
            <person name="Ma J."/>
        </authorList>
    </citation>
    <scope>NUCLEOTIDE SEQUENCE [LARGE SCALE GENOMIC DNA]</scope>
    <source>
        <strain evidence="3">KCTC 42424</strain>
    </source>
</reference>
<evidence type="ECO:0000313" key="3">
    <source>
        <dbReference type="Proteomes" id="UP001595722"/>
    </source>
</evidence>
<feature type="domain" description="TniQ" evidence="1">
    <location>
        <begin position="16"/>
        <end position="152"/>
    </location>
</feature>
<dbReference type="InterPro" id="IPR009492">
    <property type="entry name" value="TniQ"/>
</dbReference>
<accession>A0ABV7VSP2</accession>
<gene>
    <name evidence="2" type="ORF">ACFOMG_03150</name>
</gene>
<evidence type="ECO:0000259" key="1">
    <source>
        <dbReference type="Pfam" id="PF06527"/>
    </source>
</evidence>
<dbReference type="RefSeq" id="WP_376864755.1">
    <property type="nucleotide sequence ID" value="NZ_JBHRYB010000001.1"/>
</dbReference>
<dbReference type="Pfam" id="PF06527">
    <property type="entry name" value="TniQ"/>
    <property type="match status" value="1"/>
</dbReference>
<dbReference type="Proteomes" id="UP001595722">
    <property type="component" value="Unassembled WGS sequence"/>
</dbReference>
<comment type="caution">
    <text evidence="2">The sequence shown here is derived from an EMBL/GenBank/DDBJ whole genome shotgun (WGS) entry which is preliminary data.</text>
</comment>
<sequence length="432" mass="48635">MSPHPLFKLDLMGKGTAEVESLPSYLHRCAIAHSCDVGQLMTIADQLVDGSGLCLKESGKPRYTKPHELVRSGKLADLFIHSLGWATGEQLDSSVIWVLRTTLGVSANEVVKGFRWCPECFADNEKLGIPAYFKLIWHMSSVTACHIHRTPLVQQCEFCGCNQIHYKKTRELGFCQECGVSLSKRREEIDRCDLASSWEDIGNDIVELFGDLASVKPGSLPEDGPYKSINDLFDYYWKINREDVFYETLTRDEMIALAYKQKKVSMLTARRVAFRLGIPLYAFLAGEAASISGVLNHGMLCTLPDGYLDVNHKAPKNHIAILKEVTEIISDSEVPLTAKAVCKRAGISTGYMAHRYPALYSSIVDKRKDYNQEQRLKKRYRAQAAALEYFVGDEYSASTKSRNHAYKTLREKTGLPKWELERAIEAAYRALS</sequence>